<evidence type="ECO:0000313" key="3">
    <source>
        <dbReference type="Proteomes" id="UP000800235"/>
    </source>
</evidence>
<evidence type="ECO:0000256" key="1">
    <source>
        <dbReference type="SAM" id="MobiDB-lite"/>
    </source>
</evidence>
<sequence length="200" mass="23559">MTDSTLARIGMDVHTLQLLGDVVAYHIRVIADIEERITTIEQKTRGIKTLGKGVQLALEGFPLLYGEKNLLCWLPEKECEKRLRKFTIKSPSLERRDYGFRCQRRELKMSKDYWTRKLKAVTEFIARRLKEKEENALIKVRDDSGDRDLRRINRAFRISYDEAKASIRKQDSKEPVVKAKRKRDKKEEVEDEPGVKKPRR</sequence>
<name>A0A9P4TYJ3_9PEZI</name>
<protein>
    <submittedName>
        <fullName evidence="2">Uncharacterized protein</fullName>
    </submittedName>
</protein>
<evidence type="ECO:0000313" key="2">
    <source>
        <dbReference type="EMBL" id="KAF2430700.1"/>
    </source>
</evidence>
<gene>
    <name evidence="2" type="ORF">EJ08DRAFT_714397</name>
</gene>
<dbReference type="EMBL" id="MU007037">
    <property type="protein sequence ID" value="KAF2430700.1"/>
    <property type="molecule type" value="Genomic_DNA"/>
</dbReference>
<dbReference type="AlphaFoldDB" id="A0A9P4TYJ3"/>
<feature type="region of interest" description="Disordered" evidence="1">
    <location>
        <begin position="169"/>
        <end position="200"/>
    </location>
</feature>
<comment type="caution">
    <text evidence="2">The sequence shown here is derived from an EMBL/GenBank/DDBJ whole genome shotgun (WGS) entry which is preliminary data.</text>
</comment>
<accession>A0A9P4TYJ3</accession>
<reference evidence="2" key="1">
    <citation type="journal article" date="2020" name="Stud. Mycol.">
        <title>101 Dothideomycetes genomes: a test case for predicting lifestyles and emergence of pathogens.</title>
        <authorList>
            <person name="Haridas S."/>
            <person name="Albert R."/>
            <person name="Binder M."/>
            <person name="Bloem J."/>
            <person name="Labutti K."/>
            <person name="Salamov A."/>
            <person name="Andreopoulos B."/>
            <person name="Baker S."/>
            <person name="Barry K."/>
            <person name="Bills G."/>
            <person name="Bluhm B."/>
            <person name="Cannon C."/>
            <person name="Castanera R."/>
            <person name="Culley D."/>
            <person name="Daum C."/>
            <person name="Ezra D."/>
            <person name="Gonzalez J."/>
            <person name="Henrissat B."/>
            <person name="Kuo A."/>
            <person name="Liang C."/>
            <person name="Lipzen A."/>
            <person name="Lutzoni F."/>
            <person name="Magnuson J."/>
            <person name="Mondo S."/>
            <person name="Nolan M."/>
            <person name="Ohm R."/>
            <person name="Pangilinan J."/>
            <person name="Park H.-J."/>
            <person name="Ramirez L."/>
            <person name="Alfaro M."/>
            <person name="Sun H."/>
            <person name="Tritt A."/>
            <person name="Yoshinaga Y."/>
            <person name="Zwiers L.-H."/>
            <person name="Turgeon B."/>
            <person name="Goodwin S."/>
            <person name="Spatafora J."/>
            <person name="Crous P."/>
            <person name="Grigoriev I."/>
        </authorList>
    </citation>
    <scope>NUCLEOTIDE SEQUENCE</scope>
    <source>
        <strain evidence="2">CBS 130266</strain>
    </source>
</reference>
<keyword evidence="3" id="KW-1185">Reference proteome</keyword>
<proteinExistence type="predicted"/>
<organism evidence="2 3">
    <name type="scientific">Tothia fuscella</name>
    <dbReference type="NCBI Taxonomy" id="1048955"/>
    <lineage>
        <taxon>Eukaryota</taxon>
        <taxon>Fungi</taxon>
        <taxon>Dikarya</taxon>
        <taxon>Ascomycota</taxon>
        <taxon>Pezizomycotina</taxon>
        <taxon>Dothideomycetes</taxon>
        <taxon>Pleosporomycetidae</taxon>
        <taxon>Venturiales</taxon>
        <taxon>Cylindrosympodiaceae</taxon>
        <taxon>Tothia</taxon>
    </lineage>
</organism>
<dbReference type="Proteomes" id="UP000800235">
    <property type="component" value="Unassembled WGS sequence"/>
</dbReference>